<feature type="transmembrane region" description="Helical" evidence="6">
    <location>
        <begin position="180"/>
        <end position="197"/>
    </location>
</feature>
<dbReference type="PANTHER" id="PTHR30086">
    <property type="entry name" value="ARGININE EXPORTER PROTEIN ARGO"/>
    <property type="match status" value="1"/>
</dbReference>
<evidence type="ECO:0000256" key="6">
    <source>
        <dbReference type="SAM" id="Phobius"/>
    </source>
</evidence>
<reference evidence="7 8" key="1">
    <citation type="submission" date="2018-03" db="EMBL/GenBank/DDBJ databases">
        <title>Genome sequencing of Phreatobacter sp.</title>
        <authorList>
            <person name="Kim S.-J."/>
            <person name="Heo J."/>
            <person name="Kwon S.-W."/>
        </authorList>
    </citation>
    <scope>NUCLEOTIDE SEQUENCE [LARGE SCALE GENOMIC DNA]</scope>
    <source>
        <strain evidence="7 8">S-12</strain>
    </source>
</reference>
<comment type="subcellular location">
    <subcellularLocation>
        <location evidence="1">Cell membrane</location>
        <topology evidence="1">Multi-pass membrane protein</topology>
    </subcellularLocation>
</comment>
<dbReference type="EMBL" id="CP027668">
    <property type="protein sequence ID" value="AVO43605.1"/>
    <property type="molecule type" value="Genomic_DNA"/>
</dbReference>
<dbReference type="Pfam" id="PF01810">
    <property type="entry name" value="LysE"/>
    <property type="match status" value="1"/>
</dbReference>
<keyword evidence="4 6" id="KW-1133">Transmembrane helix</keyword>
<evidence type="ECO:0000256" key="2">
    <source>
        <dbReference type="ARBA" id="ARBA00022475"/>
    </source>
</evidence>
<dbReference type="PANTHER" id="PTHR30086:SF20">
    <property type="entry name" value="ARGININE EXPORTER PROTEIN ARGO-RELATED"/>
    <property type="match status" value="1"/>
</dbReference>
<feature type="transmembrane region" description="Helical" evidence="6">
    <location>
        <begin position="140"/>
        <end position="168"/>
    </location>
</feature>
<feature type="transmembrane region" description="Helical" evidence="6">
    <location>
        <begin position="44"/>
        <end position="68"/>
    </location>
</feature>
<evidence type="ECO:0000313" key="8">
    <source>
        <dbReference type="Proteomes" id="UP000237889"/>
    </source>
</evidence>
<dbReference type="InterPro" id="IPR001123">
    <property type="entry name" value="LeuE-type"/>
</dbReference>
<gene>
    <name evidence="7" type="ORF">C6569_00055</name>
</gene>
<dbReference type="GO" id="GO:0015171">
    <property type="term" value="F:amino acid transmembrane transporter activity"/>
    <property type="evidence" value="ECO:0007669"/>
    <property type="project" value="TreeGrafter"/>
</dbReference>
<evidence type="ECO:0000256" key="5">
    <source>
        <dbReference type="ARBA" id="ARBA00023136"/>
    </source>
</evidence>
<dbReference type="AlphaFoldDB" id="A0A2S0N653"/>
<name>A0A2S0N653_9HYPH</name>
<feature type="transmembrane region" description="Helical" evidence="6">
    <location>
        <begin position="75"/>
        <end position="92"/>
    </location>
</feature>
<proteinExistence type="predicted"/>
<evidence type="ECO:0000313" key="7">
    <source>
        <dbReference type="EMBL" id="AVO43605.1"/>
    </source>
</evidence>
<keyword evidence="2" id="KW-1003">Cell membrane</keyword>
<evidence type="ECO:0000256" key="4">
    <source>
        <dbReference type="ARBA" id="ARBA00022989"/>
    </source>
</evidence>
<keyword evidence="3 6" id="KW-0812">Transmembrane</keyword>
<accession>A0A2S0N653</accession>
<dbReference type="KEGG" id="phr:C6569_00055"/>
<dbReference type="OrthoDB" id="9812084at2"/>
<dbReference type="Proteomes" id="UP000237889">
    <property type="component" value="Chromosome"/>
</dbReference>
<dbReference type="GO" id="GO:0033228">
    <property type="term" value="P:cysteine export across plasma membrane"/>
    <property type="evidence" value="ECO:0007669"/>
    <property type="project" value="TreeGrafter"/>
</dbReference>
<evidence type="ECO:0000256" key="1">
    <source>
        <dbReference type="ARBA" id="ARBA00004651"/>
    </source>
</evidence>
<evidence type="ECO:0000256" key="3">
    <source>
        <dbReference type="ARBA" id="ARBA00022692"/>
    </source>
</evidence>
<protein>
    <submittedName>
        <fullName evidence="7">Lysine transporter LysE</fullName>
    </submittedName>
</protein>
<keyword evidence="5 6" id="KW-0472">Membrane</keyword>
<sequence length="199" mass="21000">MSTATLLAIPAVAFVTSISPGPSNIMLLASGANFGFRRTIPQILGITIGFSTLLLATGLGLGAVLAAYPLVERGLKWAGAAYLVYLAWRIALSRSMDASAGEQARPLTFTESALFQWVNPKAWVVALTVMAVHTSPHAPLVSVGLVVLVFALVNLPAVSCWAAFGLTLRSILADPARLRRFNIAMSLLLVASLWPMLAG</sequence>
<dbReference type="RefSeq" id="WP_106746935.1">
    <property type="nucleotide sequence ID" value="NZ_CP027668.1"/>
</dbReference>
<keyword evidence="8" id="KW-1185">Reference proteome</keyword>
<organism evidence="7 8">
    <name type="scientific">Phreatobacter cathodiphilus</name>
    <dbReference type="NCBI Taxonomy" id="1868589"/>
    <lineage>
        <taxon>Bacteria</taxon>
        <taxon>Pseudomonadati</taxon>
        <taxon>Pseudomonadota</taxon>
        <taxon>Alphaproteobacteria</taxon>
        <taxon>Hyphomicrobiales</taxon>
        <taxon>Phreatobacteraceae</taxon>
        <taxon>Phreatobacter</taxon>
    </lineage>
</organism>
<dbReference type="GO" id="GO:0005886">
    <property type="term" value="C:plasma membrane"/>
    <property type="evidence" value="ECO:0007669"/>
    <property type="project" value="UniProtKB-SubCell"/>
</dbReference>